<dbReference type="Proteomes" id="UP000011575">
    <property type="component" value="Unassembled WGS sequence"/>
</dbReference>
<reference evidence="1 2" key="1">
    <citation type="journal article" date="2014" name="PLoS Genet.">
        <title>Phylogenetically driven sequencing of extremely halophilic archaea reveals strategies for static and dynamic osmo-response.</title>
        <authorList>
            <person name="Becker E.A."/>
            <person name="Seitzer P.M."/>
            <person name="Tritt A."/>
            <person name="Larsen D."/>
            <person name="Krusor M."/>
            <person name="Yao A.I."/>
            <person name="Wu D."/>
            <person name="Madern D."/>
            <person name="Eisen J.A."/>
            <person name="Darling A.E."/>
            <person name="Facciotti M.T."/>
        </authorList>
    </citation>
    <scope>NUCLEOTIDE SEQUENCE [LARGE SCALE GENOMIC DNA]</scope>
    <source>
        <strain evidence="1 2">JCM 13560</strain>
    </source>
</reference>
<dbReference type="PATRIC" id="fig|1230454.4.peg.286"/>
<dbReference type="InterPro" id="IPR046037">
    <property type="entry name" value="DUF5995"/>
</dbReference>
<dbReference type="STRING" id="1230454.C461_01387"/>
<protein>
    <submittedName>
        <fullName evidence="1">Uncharacterized protein</fullName>
    </submittedName>
</protein>
<dbReference type="OrthoDB" id="340621at2157"/>
<evidence type="ECO:0000313" key="1">
    <source>
        <dbReference type="EMBL" id="EMA70250.1"/>
    </source>
</evidence>
<proteinExistence type="predicted"/>
<dbReference type="RefSeq" id="WP_007997981.1">
    <property type="nucleotide sequence ID" value="NZ_AOJI01000010.1"/>
</dbReference>
<evidence type="ECO:0000313" key="2">
    <source>
        <dbReference type="Proteomes" id="UP000011575"/>
    </source>
</evidence>
<sequence length="314" mass="34893">MIPLSHTVPTAAEVRALLTAYRRRMRAETATITAALADDEPDATLIDLASAPFDSVDDVADRLRRIEAYLRDDGDRRSVFLTVYARMTATVATAMDEGTFADPEWVTAYLVAFAEYYRRALLAFERRRFDSLPEAWLLAFGAAERGETLVAQDALLGINAHINDDLTYTLRDVRIDPGRDAKRADHDRINEILARLTAVVQESLVEVYDAVGVRGIDALVDPFDDRVALLGLAGSRELAWRNAVLLADLPAWAAERYVDWRVRTVSTGAAAIVLAPRIDAEARQRIRRMEAGTDALSAFRDEFRRRTAAGVVSL</sequence>
<comment type="caution">
    <text evidence="1">The sequence shown here is derived from an EMBL/GenBank/DDBJ whole genome shotgun (WGS) entry which is preliminary data.</text>
</comment>
<dbReference type="AlphaFoldDB" id="M0PN66"/>
<organism evidence="1 2">
    <name type="scientific">Halorubrum aidingense JCM 13560</name>
    <dbReference type="NCBI Taxonomy" id="1230454"/>
    <lineage>
        <taxon>Archaea</taxon>
        <taxon>Methanobacteriati</taxon>
        <taxon>Methanobacteriota</taxon>
        <taxon>Stenosarchaea group</taxon>
        <taxon>Halobacteria</taxon>
        <taxon>Halobacteriales</taxon>
        <taxon>Haloferacaceae</taxon>
        <taxon>Halorubrum</taxon>
    </lineage>
</organism>
<dbReference type="EMBL" id="AOJI01000010">
    <property type="protein sequence ID" value="EMA70250.1"/>
    <property type="molecule type" value="Genomic_DNA"/>
</dbReference>
<accession>M0PN66</accession>
<keyword evidence="2" id="KW-1185">Reference proteome</keyword>
<name>M0PN66_9EURY</name>
<dbReference type="Pfam" id="PF19458">
    <property type="entry name" value="DUF5995"/>
    <property type="match status" value="1"/>
</dbReference>
<gene>
    <name evidence="1" type="ORF">C461_01387</name>
</gene>